<dbReference type="EMBL" id="JBEVCJ010000062">
    <property type="protein sequence ID" value="MET1257409.1"/>
    <property type="molecule type" value="Genomic_DNA"/>
</dbReference>
<accession>A0ABV2BZQ2</accession>
<dbReference type="InterPro" id="IPR036782">
    <property type="entry name" value="NE0471-like_N"/>
</dbReference>
<dbReference type="InterPro" id="IPR018841">
    <property type="entry name" value="DUF2442"/>
</dbReference>
<proteinExistence type="predicted"/>
<comment type="caution">
    <text evidence="1">The sequence shown here is derived from an EMBL/GenBank/DDBJ whole genome shotgun (WGS) entry which is preliminary data.</text>
</comment>
<dbReference type="Proteomes" id="UP001548189">
    <property type="component" value="Unassembled WGS sequence"/>
</dbReference>
<evidence type="ECO:0000313" key="1">
    <source>
        <dbReference type="EMBL" id="MET1257409.1"/>
    </source>
</evidence>
<evidence type="ECO:0000313" key="2">
    <source>
        <dbReference type="Proteomes" id="UP001548189"/>
    </source>
</evidence>
<dbReference type="SUPFAM" id="SSF143880">
    <property type="entry name" value="NE0471 N-terminal domain-like"/>
    <property type="match status" value="1"/>
</dbReference>
<gene>
    <name evidence="1" type="ORF">ABVT43_19920</name>
</gene>
<organism evidence="1 2">
    <name type="scientific">Aliikangiella maris</name>
    <dbReference type="NCBI Taxonomy" id="3162458"/>
    <lineage>
        <taxon>Bacteria</taxon>
        <taxon>Pseudomonadati</taxon>
        <taxon>Pseudomonadota</taxon>
        <taxon>Gammaproteobacteria</taxon>
        <taxon>Oceanospirillales</taxon>
        <taxon>Pleioneaceae</taxon>
        <taxon>Aliikangiella</taxon>
    </lineage>
</organism>
<reference evidence="1 2" key="1">
    <citation type="submission" date="2024-06" db="EMBL/GenBank/DDBJ databases">
        <authorList>
            <person name="Li F."/>
        </authorList>
    </citation>
    <scope>NUCLEOTIDE SEQUENCE [LARGE SCALE GENOMIC DNA]</scope>
    <source>
        <strain evidence="1 2">GXAS 311</strain>
    </source>
</reference>
<sequence>MSNLEKWVVKSFKIIGDYTIELVFVDGKRQTINFEPVIGKGWMANLKDVEYFKKVKLNDGGNLEWPDGQDFNPEALYDWPQFEKAYIDDMKSM</sequence>
<dbReference type="Pfam" id="PF10387">
    <property type="entry name" value="DUF2442"/>
    <property type="match status" value="1"/>
</dbReference>
<keyword evidence="2" id="KW-1185">Reference proteome</keyword>
<protein>
    <submittedName>
        <fullName evidence="1">DUF2442 domain-containing protein</fullName>
    </submittedName>
</protein>
<dbReference type="Gene3D" id="3.30.2020.10">
    <property type="entry name" value="NE0471-like N-terminal domain"/>
    <property type="match status" value="1"/>
</dbReference>
<name>A0ABV2BZQ2_9GAMM</name>